<dbReference type="OrthoDB" id="1928946at2759"/>
<dbReference type="GO" id="GO:0030154">
    <property type="term" value="P:cell differentiation"/>
    <property type="evidence" value="ECO:0007669"/>
    <property type="project" value="UniProtKB-KW"/>
</dbReference>
<keyword evidence="4 6" id="KW-0175">Coiled coil</keyword>
<evidence type="ECO:0000313" key="8">
    <source>
        <dbReference type="Proteomes" id="UP000594638"/>
    </source>
</evidence>
<sequence length="380" mass="41958">MAGRNYIAPRGLNLRPSQHSSLHRLPPPDTPVHLLEERVIAQSRDIELLLSDNQRLANAHVALKQDLAAAEQDIHRLTATAASVKAERDAQVREVYERSLKLEAEARSVNGLVAEVDQVRANIEELRAERKELAQKLKDVDVDLAKTQLELQQMAAVKAEIEVMLKEIQRGRSAIEYERKMHSNNLELSEAMEKHMKSMAQEIDKLRPELANAEKKAMAAAAAAQAQAQAQAQGYPNLETGYGGNFGPGPYVTHQVQGGVAPAFQYAPPPLPVVPNGPPAAYDMQQQLQMQQQHQRHRPNPFVVDPTTALQIRAAPTPLSLRMVVPFVVAGHNYAICNEAPLHAALPCRRRRSCVQPCATMTLTLHCKASTTGKGEENRD</sequence>
<evidence type="ECO:0000313" key="7">
    <source>
        <dbReference type="EMBL" id="CAA2991839.1"/>
    </source>
</evidence>
<dbReference type="GO" id="GO:0009908">
    <property type="term" value="P:flower development"/>
    <property type="evidence" value="ECO:0007669"/>
    <property type="project" value="UniProtKB-KW"/>
</dbReference>
<dbReference type="Gramene" id="OE9A055653T3">
    <property type="protein sequence ID" value="OE9A055653C3"/>
    <property type="gene ID" value="OE9A055653"/>
</dbReference>
<feature type="coiled-coil region" evidence="6">
    <location>
        <begin position="53"/>
        <end position="150"/>
    </location>
</feature>
<evidence type="ECO:0008006" key="9">
    <source>
        <dbReference type="Google" id="ProtNLM"/>
    </source>
</evidence>
<evidence type="ECO:0000256" key="3">
    <source>
        <dbReference type="ARBA" id="ARBA00022782"/>
    </source>
</evidence>
<evidence type="ECO:0000256" key="1">
    <source>
        <dbReference type="ARBA" id="ARBA00005405"/>
    </source>
</evidence>
<reference evidence="7 8" key="1">
    <citation type="submission" date="2019-12" db="EMBL/GenBank/DDBJ databases">
        <authorList>
            <person name="Alioto T."/>
            <person name="Alioto T."/>
            <person name="Gomez Garrido J."/>
        </authorList>
    </citation>
    <scope>NUCLEOTIDE SEQUENCE [LARGE SCALE GENOMIC DNA]</scope>
</reference>
<gene>
    <name evidence="7" type="ORF">OLEA9_A055653</name>
</gene>
<proteinExistence type="inferred from homology"/>
<evidence type="ECO:0000256" key="6">
    <source>
        <dbReference type="SAM" id="Coils"/>
    </source>
</evidence>
<keyword evidence="5" id="KW-0287">Flowering</keyword>
<evidence type="ECO:0000256" key="2">
    <source>
        <dbReference type="ARBA" id="ARBA00022473"/>
    </source>
</evidence>
<name>A0A8S0SJ09_OLEEU</name>
<keyword evidence="8" id="KW-1185">Reference proteome</keyword>
<keyword evidence="2" id="KW-0217">Developmental protein</keyword>
<dbReference type="PANTHER" id="PTHR33405:SF17">
    <property type="entry name" value="PROTEIN FLC EXPRESSOR"/>
    <property type="match status" value="1"/>
</dbReference>
<keyword evidence="3" id="KW-0221">Differentiation</keyword>
<evidence type="ECO:0000256" key="5">
    <source>
        <dbReference type="ARBA" id="ARBA00023089"/>
    </source>
</evidence>
<dbReference type="InterPro" id="IPR040353">
    <property type="entry name" value="FLX/FLX-like"/>
</dbReference>
<dbReference type="PANTHER" id="PTHR33405">
    <property type="entry name" value="PROTEIN FLX-LIKE 2"/>
    <property type="match status" value="1"/>
</dbReference>
<comment type="caution">
    <text evidence="7">The sequence shown here is derived from an EMBL/GenBank/DDBJ whole genome shotgun (WGS) entry which is preliminary data.</text>
</comment>
<evidence type="ECO:0000256" key="4">
    <source>
        <dbReference type="ARBA" id="ARBA00023054"/>
    </source>
</evidence>
<dbReference type="Proteomes" id="UP000594638">
    <property type="component" value="Unassembled WGS sequence"/>
</dbReference>
<accession>A0A8S0SJ09</accession>
<dbReference type="AlphaFoldDB" id="A0A8S0SJ09"/>
<dbReference type="EMBL" id="CACTIH010005429">
    <property type="protein sequence ID" value="CAA2991839.1"/>
    <property type="molecule type" value="Genomic_DNA"/>
</dbReference>
<organism evidence="7 8">
    <name type="scientific">Olea europaea subsp. europaea</name>
    <dbReference type="NCBI Taxonomy" id="158383"/>
    <lineage>
        <taxon>Eukaryota</taxon>
        <taxon>Viridiplantae</taxon>
        <taxon>Streptophyta</taxon>
        <taxon>Embryophyta</taxon>
        <taxon>Tracheophyta</taxon>
        <taxon>Spermatophyta</taxon>
        <taxon>Magnoliopsida</taxon>
        <taxon>eudicotyledons</taxon>
        <taxon>Gunneridae</taxon>
        <taxon>Pentapetalae</taxon>
        <taxon>asterids</taxon>
        <taxon>lamiids</taxon>
        <taxon>Lamiales</taxon>
        <taxon>Oleaceae</taxon>
        <taxon>Oleeae</taxon>
        <taxon>Olea</taxon>
    </lineage>
</organism>
<comment type="similarity">
    <text evidence="1">Belongs to the FLX family.</text>
</comment>
<protein>
    <recommendedName>
        <fullName evidence="9">Protein FLC EXPRESSOR</fullName>
    </recommendedName>
</protein>